<keyword evidence="3" id="KW-1185">Reference proteome</keyword>
<dbReference type="CDD" id="cd07983">
    <property type="entry name" value="LPLAT_DUF374-like"/>
    <property type="match status" value="1"/>
</dbReference>
<dbReference type="OrthoDB" id="9810508at2"/>
<sequence>MKEKQETKKYRRYGIVLYYLLQIIRKTLKIKVIKDKKINEKEQSYIFAFWHNKLVASTLCLDYIEKRAVLASPSKDGELISVPLEKLGYQMIRGSSDKNSTSSLISLIKYMKKGYCIGTPVDGPKGPIYEVKPGMIYLAQKGKKYIIPTGAAYKSKWEFKKAWDKFQFPKPFTTMVYIMGEPIEVPTDADIDKYCEKIKNELNRLDKEAEKYI</sequence>
<evidence type="ECO:0000313" key="3">
    <source>
        <dbReference type="Proteomes" id="UP000255328"/>
    </source>
</evidence>
<evidence type="ECO:0000313" key="2">
    <source>
        <dbReference type="EMBL" id="STO30922.1"/>
    </source>
</evidence>
<proteinExistence type="predicted"/>
<protein>
    <submittedName>
        <fullName evidence="2">Uncharacterized protein conserved in bacteria</fullName>
    </submittedName>
</protein>
<reference evidence="2 3" key="1">
    <citation type="submission" date="2018-06" db="EMBL/GenBank/DDBJ databases">
        <authorList>
            <consortium name="Pathogen Informatics"/>
            <person name="Doyle S."/>
        </authorList>
    </citation>
    <scope>NUCLEOTIDE SEQUENCE [LARGE SCALE GENOMIC DNA]</scope>
    <source>
        <strain evidence="2 3">NCTC10723</strain>
    </source>
</reference>
<dbReference type="EMBL" id="UGGU01000003">
    <property type="protein sequence ID" value="STO30922.1"/>
    <property type="molecule type" value="Genomic_DNA"/>
</dbReference>
<accession>A0A377GVZ0</accession>
<gene>
    <name evidence="2" type="ORF">NCTC10723_00353</name>
</gene>
<dbReference type="InterPro" id="IPR007172">
    <property type="entry name" value="DUF374"/>
</dbReference>
<evidence type="ECO:0000259" key="1">
    <source>
        <dbReference type="Pfam" id="PF04028"/>
    </source>
</evidence>
<name>A0A377GVZ0_9FUSO</name>
<organism evidence="2 3">
    <name type="scientific">Fusobacterium necrogenes</name>
    <dbReference type="NCBI Taxonomy" id="858"/>
    <lineage>
        <taxon>Bacteria</taxon>
        <taxon>Fusobacteriati</taxon>
        <taxon>Fusobacteriota</taxon>
        <taxon>Fusobacteriia</taxon>
        <taxon>Fusobacteriales</taxon>
        <taxon>Fusobacteriaceae</taxon>
        <taxon>Fusobacterium</taxon>
    </lineage>
</organism>
<dbReference type="RefSeq" id="WP_115268772.1">
    <property type="nucleotide sequence ID" value="NZ_CASFEE010000011.1"/>
</dbReference>
<dbReference type="AlphaFoldDB" id="A0A377GVZ0"/>
<feature type="domain" description="DUF374" evidence="1">
    <location>
        <begin position="67"/>
        <end position="127"/>
    </location>
</feature>
<dbReference type="Pfam" id="PF04028">
    <property type="entry name" value="DUF374"/>
    <property type="match status" value="1"/>
</dbReference>
<dbReference type="Proteomes" id="UP000255328">
    <property type="component" value="Unassembled WGS sequence"/>
</dbReference>